<sequence length="428" mass="50586">MKIFNTDEINEFLNKKNYDIRKTNNARWIDQKCTPDVCSIVADCIVKFLEDEGNKSISSIFSSKDIWFSEYAKGNVEEIFKKANVTSKSSKNEYDKFFQQPMKLFAYAKILNETKIGQRNLFNVLDLRLLKYIAIAPKYALHFLQIYIEKVLKDSDLLAIFNNFFNFPNEVNFNETKNTFYYFTKEYTNIGSKTSSNNTISKPGYVECGRIFTKIINPLAFKNDSVGTKNGKLSRKKITYDMLMYNRDNFRDIYSEKPKDMSRKDYENSIELSPNKKYYKYSSSKAKQFIRDFNAEYRDGMTELLEHDEQHIQALHMHHIFPESKFPEIADYLENIIAITPNQHYVRIHPMNKTNEVDSFYQYLCLISKADRIKENLENNSIETIYDFQKFMYVISFALNDDDYLEINKYDYEAVKAKLKMSYGIKCN</sequence>
<proteinExistence type="predicted"/>
<protein>
    <recommendedName>
        <fullName evidence="3">Restriction endonuclease</fullName>
    </recommendedName>
</protein>
<dbReference type="Proteomes" id="UP000231179">
    <property type="component" value="Chromosome"/>
</dbReference>
<dbReference type="AlphaFoldDB" id="A0A2K8KHM7"/>
<keyword evidence="2" id="KW-1185">Reference proteome</keyword>
<gene>
    <name evidence="1" type="ORF">SCLAR_v1c08850</name>
</gene>
<evidence type="ECO:0000313" key="1">
    <source>
        <dbReference type="EMBL" id="ATX71193.1"/>
    </source>
</evidence>
<organism evidence="1 2">
    <name type="scientific">Spiroplasma clarkii</name>
    <dbReference type="NCBI Taxonomy" id="2139"/>
    <lineage>
        <taxon>Bacteria</taxon>
        <taxon>Bacillati</taxon>
        <taxon>Mycoplasmatota</taxon>
        <taxon>Mollicutes</taxon>
        <taxon>Entomoplasmatales</taxon>
        <taxon>Spiroplasmataceae</taxon>
        <taxon>Spiroplasma</taxon>
    </lineage>
</organism>
<dbReference type="RefSeq" id="WP_211277544.1">
    <property type="nucleotide sequence ID" value="NZ_CP024870.1"/>
</dbReference>
<evidence type="ECO:0008006" key="3">
    <source>
        <dbReference type="Google" id="ProtNLM"/>
    </source>
</evidence>
<reference evidence="1 2" key="1">
    <citation type="submission" date="2017-11" db="EMBL/GenBank/DDBJ databases">
        <title>Complete genome sequence of Spiroplasma clarkii CN-5 (DSM 19994).</title>
        <authorList>
            <person name="Tsai Y.-M."/>
            <person name="Chang A."/>
            <person name="Lo W.-S."/>
            <person name="Kuo C.-H."/>
        </authorList>
    </citation>
    <scope>NUCLEOTIDE SEQUENCE [LARGE SCALE GENOMIC DNA]</scope>
    <source>
        <strain evidence="1 2">CN-5</strain>
    </source>
</reference>
<name>A0A2K8KHM7_9MOLU</name>
<dbReference type="REBASE" id="225844">
    <property type="entry name" value="SclCN5CORF8860P"/>
</dbReference>
<evidence type="ECO:0000313" key="2">
    <source>
        <dbReference type="Proteomes" id="UP000231179"/>
    </source>
</evidence>
<dbReference type="EMBL" id="CP024870">
    <property type="protein sequence ID" value="ATX71193.1"/>
    <property type="molecule type" value="Genomic_DNA"/>
</dbReference>
<accession>A0A2K8KHM7</accession>